<proteinExistence type="predicted"/>
<dbReference type="InParanoid" id="E9HH93"/>
<organism evidence="1 2">
    <name type="scientific">Daphnia pulex</name>
    <name type="common">Water flea</name>
    <dbReference type="NCBI Taxonomy" id="6669"/>
    <lineage>
        <taxon>Eukaryota</taxon>
        <taxon>Metazoa</taxon>
        <taxon>Ecdysozoa</taxon>
        <taxon>Arthropoda</taxon>
        <taxon>Crustacea</taxon>
        <taxon>Branchiopoda</taxon>
        <taxon>Diplostraca</taxon>
        <taxon>Cladocera</taxon>
        <taxon>Anomopoda</taxon>
        <taxon>Daphniidae</taxon>
        <taxon>Daphnia</taxon>
    </lineage>
</organism>
<dbReference type="HOGENOM" id="CLU_2006157_0_0_1"/>
<dbReference type="Proteomes" id="UP000000305">
    <property type="component" value="Unassembled WGS sequence"/>
</dbReference>
<name>E9HH93_DAPPU</name>
<accession>E9HH93</accession>
<gene>
    <name evidence="1" type="ORF">DAPPUDRAFT_329651</name>
</gene>
<evidence type="ECO:0000313" key="2">
    <source>
        <dbReference type="Proteomes" id="UP000000305"/>
    </source>
</evidence>
<evidence type="ECO:0000313" key="1">
    <source>
        <dbReference type="EMBL" id="EFX68903.1"/>
    </source>
</evidence>
<sequence length="124" mass="14024">MVIEGSWKNFTLSAVTIGLMTLVEPRKHRRSLEDMEFSREDRCRIDGKLKFSRWNCVTKQSLSCRVMEENKIKRFESTYARPPALYAAPPALALAPAFAFDLVLDVAPVLEKAPTVPPALPVEF</sequence>
<protein>
    <submittedName>
        <fullName evidence="1">Uncharacterized protein</fullName>
    </submittedName>
</protein>
<reference evidence="1 2" key="1">
    <citation type="journal article" date="2011" name="Science">
        <title>The ecoresponsive genome of Daphnia pulex.</title>
        <authorList>
            <person name="Colbourne J.K."/>
            <person name="Pfrender M.E."/>
            <person name="Gilbert D."/>
            <person name="Thomas W.K."/>
            <person name="Tucker A."/>
            <person name="Oakley T.H."/>
            <person name="Tokishita S."/>
            <person name="Aerts A."/>
            <person name="Arnold G.J."/>
            <person name="Basu M.K."/>
            <person name="Bauer D.J."/>
            <person name="Caceres C.E."/>
            <person name="Carmel L."/>
            <person name="Casola C."/>
            <person name="Choi J.H."/>
            <person name="Detter J.C."/>
            <person name="Dong Q."/>
            <person name="Dusheyko S."/>
            <person name="Eads B.D."/>
            <person name="Frohlich T."/>
            <person name="Geiler-Samerotte K.A."/>
            <person name="Gerlach D."/>
            <person name="Hatcher P."/>
            <person name="Jogdeo S."/>
            <person name="Krijgsveld J."/>
            <person name="Kriventseva E.V."/>
            <person name="Kultz D."/>
            <person name="Laforsch C."/>
            <person name="Lindquist E."/>
            <person name="Lopez J."/>
            <person name="Manak J.R."/>
            <person name="Muller J."/>
            <person name="Pangilinan J."/>
            <person name="Patwardhan R.P."/>
            <person name="Pitluck S."/>
            <person name="Pritham E.J."/>
            <person name="Rechtsteiner A."/>
            <person name="Rho M."/>
            <person name="Rogozin I.B."/>
            <person name="Sakarya O."/>
            <person name="Salamov A."/>
            <person name="Schaack S."/>
            <person name="Shapiro H."/>
            <person name="Shiga Y."/>
            <person name="Skalitzky C."/>
            <person name="Smith Z."/>
            <person name="Souvorov A."/>
            <person name="Sung W."/>
            <person name="Tang Z."/>
            <person name="Tsuchiya D."/>
            <person name="Tu H."/>
            <person name="Vos H."/>
            <person name="Wang M."/>
            <person name="Wolf Y.I."/>
            <person name="Yamagata H."/>
            <person name="Yamada T."/>
            <person name="Ye Y."/>
            <person name="Shaw J.R."/>
            <person name="Andrews J."/>
            <person name="Crease T.J."/>
            <person name="Tang H."/>
            <person name="Lucas S.M."/>
            <person name="Robertson H.M."/>
            <person name="Bork P."/>
            <person name="Koonin E.V."/>
            <person name="Zdobnov E.M."/>
            <person name="Grigoriev I.V."/>
            <person name="Lynch M."/>
            <person name="Boore J.L."/>
        </authorList>
    </citation>
    <scope>NUCLEOTIDE SEQUENCE [LARGE SCALE GENOMIC DNA]</scope>
</reference>
<dbReference type="AlphaFoldDB" id="E9HH93"/>
<dbReference type="KEGG" id="dpx:DAPPUDRAFT_329651"/>
<dbReference type="EMBL" id="GL732646">
    <property type="protein sequence ID" value="EFX68903.1"/>
    <property type="molecule type" value="Genomic_DNA"/>
</dbReference>
<keyword evidence="2" id="KW-1185">Reference proteome</keyword>